<dbReference type="OrthoDB" id="10004862at2759"/>
<dbReference type="InterPro" id="IPR025337">
    <property type="entry name" value="Questin_oxidase-like"/>
</dbReference>
<dbReference type="GO" id="GO:0016491">
    <property type="term" value="F:oxidoreductase activity"/>
    <property type="evidence" value="ECO:0007669"/>
    <property type="project" value="UniProtKB-KW"/>
</dbReference>
<dbReference type="GeneID" id="70128621"/>
<dbReference type="RefSeq" id="XP_045962709.1">
    <property type="nucleotide sequence ID" value="XM_046099729.1"/>
</dbReference>
<proteinExistence type="predicted"/>
<gene>
    <name evidence="2" type="ORF">BKA67DRAFT_533628</name>
</gene>
<comment type="caution">
    <text evidence="2">The sequence shown here is derived from an EMBL/GenBank/DDBJ whole genome shotgun (WGS) entry which is preliminary data.</text>
</comment>
<dbReference type="AlphaFoldDB" id="A0A9P9A311"/>
<dbReference type="PANTHER" id="PTHR35870">
    <property type="entry name" value="PROTEIN, PUTATIVE (AFU_ORTHOLOGUE AFUA_5G03330)-RELATED"/>
    <property type="match status" value="1"/>
</dbReference>
<evidence type="ECO:0000313" key="3">
    <source>
        <dbReference type="Proteomes" id="UP000758603"/>
    </source>
</evidence>
<keyword evidence="1" id="KW-0560">Oxidoreductase</keyword>
<accession>A0A9P9A311</accession>
<dbReference type="Pfam" id="PF14027">
    <property type="entry name" value="Questin_oxidase"/>
    <property type="match status" value="1"/>
</dbReference>
<reference evidence="2" key="1">
    <citation type="journal article" date="2021" name="Nat. Commun.">
        <title>Genetic determinants of endophytism in the Arabidopsis root mycobiome.</title>
        <authorList>
            <person name="Mesny F."/>
            <person name="Miyauchi S."/>
            <person name="Thiergart T."/>
            <person name="Pickel B."/>
            <person name="Atanasova L."/>
            <person name="Karlsson M."/>
            <person name="Huettel B."/>
            <person name="Barry K.W."/>
            <person name="Haridas S."/>
            <person name="Chen C."/>
            <person name="Bauer D."/>
            <person name="Andreopoulos W."/>
            <person name="Pangilinan J."/>
            <person name="LaButti K."/>
            <person name="Riley R."/>
            <person name="Lipzen A."/>
            <person name="Clum A."/>
            <person name="Drula E."/>
            <person name="Henrissat B."/>
            <person name="Kohler A."/>
            <person name="Grigoriev I.V."/>
            <person name="Martin F.M."/>
            <person name="Hacquard S."/>
        </authorList>
    </citation>
    <scope>NUCLEOTIDE SEQUENCE</scope>
    <source>
        <strain evidence="2">MPI-SDFR-AT-0073</strain>
    </source>
</reference>
<organism evidence="2 3">
    <name type="scientific">Truncatella angustata</name>
    <dbReference type="NCBI Taxonomy" id="152316"/>
    <lineage>
        <taxon>Eukaryota</taxon>
        <taxon>Fungi</taxon>
        <taxon>Dikarya</taxon>
        <taxon>Ascomycota</taxon>
        <taxon>Pezizomycotina</taxon>
        <taxon>Sordariomycetes</taxon>
        <taxon>Xylariomycetidae</taxon>
        <taxon>Amphisphaeriales</taxon>
        <taxon>Sporocadaceae</taxon>
        <taxon>Truncatella</taxon>
    </lineage>
</organism>
<evidence type="ECO:0000313" key="2">
    <source>
        <dbReference type="EMBL" id="KAH6658475.1"/>
    </source>
</evidence>
<evidence type="ECO:0000256" key="1">
    <source>
        <dbReference type="ARBA" id="ARBA00023002"/>
    </source>
</evidence>
<name>A0A9P9A311_9PEZI</name>
<protein>
    <submittedName>
        <fullName evidence="2">Uncharacterized protein</fullName>
    </submittedName>
</protein>
<dbReference type="PANTHER" id="PTHR35870:SF7">
    <property type="entry name" value="BAEYER-VILLIGER OXIDASE MDPL"/>
    <property type="match status" value="1"/>
</dbReference>
<dbReference type="Proteomes" id="UP000758603">
    <property type="component" value="Unassembled WGS sequence"/>
</dbReference>
<sequence length="452" mass="51421">MSAPESLHVVNLAPAQVGICPGIQNSSPDVVKVANRLLQKNHDEFHIFWRDFAGHNHTAHNVLTRLALGADETDLENGFVDNKTDQRPRPPVDEQVVRELGTDGGFYKLLGEVNHYTNFLVFFEREIDQKGWREVIQEYCFGRTRNSDTLLARLFEGAFHPIIHLGLGVEFEQPSIIAEALSQAASDHAFGADPFMRNAEARALQIPDGTESRLLVDLIHEVRINEKTRTAARWDDFQWKMKNGVLGRGMEDIAALAAQYRVKPDTLERQTAEMISCCSYFAGAAQKPGKARKIDFFYMHDVTSSIFNTVFNRQSWIRVEDKVRLLEHKARFDLVWYATCGAPELHIEDIENFTTGASADWGWDEMFRVSKGLRDDGHVAKFVRAVKNGEEVSKEFEDETFPVKGDMWLKLAHMAYETTVGLPDDEKWLPFVGFDQPWGRVPDLKEHQALSD</sequence>
<keyword evidence="3" id="KW-1185">Reference proteome</keyword>
<dbReference type="EMBL" id="JAGPXC010000002">
    <property type="protein sequence ID" value="KAH6658475.1"/>
    <property type="molecule type" value="Genomic_DNA"/>
</dbReference>